<evidence type="ECO:0000313" key="3">
    <source>
        <dbReference type="Proteomes" id="UP000218231"/>
    </source>
</evidence>
<comment type="caution">
    <text evidence="2">The sequence shown here is derived from an EMBL/GenBank/DDBJ whole genome shotgun (WGS) entry which is preliminary data.</text>
</comment>
<feature type="transmembrane region" description="Helical" evidence="1">
    <location>
        <begin position="75"/>
        <end position="94"/>
    </location>
</feature>
<dbReference type="AlphaFoldDB" id="A0A2A2KNI5"/>
<evidence type="ECO:0008006" key="4">
    <source>
        <dbReference type="Google" id="ProtNLM"/>
    </source>
</evidence>
<feature type="transmembrane region" description="Helical" evidence="1">
    <location>
        <begin position="48"/>
        <end position="69"/>
    </location>
</feature>
<keyword evidence="3" id="KW-1185">Reference proteome</keyword>
<dbReference type="Proteomes" id="UP000218231">
    <property type="component" value="Unassembled WGS sequence"/>
</dbReference>
<sequence length="179" mass="20651">MRINFRMMRGHTQRWTVRPEDSQENDNDDVSETLPYGKIKHQFTNMEYVWLFSLTAAVSYFFYCLLFIIGQVWYAFIFLGVGVVYYGILFYGLYKRNQEWMGIAILPQATRRDSDGSMRAASEITDPAPTMAIDPAIATSSFSDPIVLPRLRTVTEGPMAYPDPTSMRMPRITPTSYRL</sequence>
<organism evidence="2 3">
    <name type="scientific">Diploscapter pachys</name>
    <dbReference type="NCBI Taxonomy" id="2018661"/>
    <lineage>
        <taxon>Eukaryota</taxon>
        <taxon>Metazoa</taxon>
        <taxon>Ecdysozoa</taxon>
        <taxon>Nematoda</taxon>
        <taxon>Chromadorea</taxon>
        <taxon>Rhabditida</taxon>
        <taxon>Rhabditina</taxon>
        <taxon>Rhabditomorpha</taxon>
        <taxon>Rhabditoidea</taxon>
        <taxon>Rhabditidae</taxon>
        <taxon>Diploscapter</taxon>
    </lineage>
</organism>
<evidence type="ECO:0000313" key="2">
    <source>
        <dbReference type="EMBL" id="PAV75419.1"/>
    </source>
</evidence>
<accession>A0A2A2KNI5</accession>
<name>A0A2A2KNI5_9BILA</name>
<dbReference type="EMBL" id="LIAE01008114">
    <property type="protein sequence ID" value="PAV75419.1"/>
    <property type="molecule type" value="Genomic_DNA"/>
</dbReference>
<keyword evidence="1" id="KW-1133">Transmembrane helix</keyword>
<keyword evidence="1" id="KW-0812">Transmembrane</keyword>
<keyword evidence="1" id="KW-0472">Membrane</keyword>
<reference evidence="2" key="1">
    <citation type="journal article" date="2017" name="Curr. Biol.">
        <title>Genome architecture and evolution of a unichromosomal asexual nematode.</title>
        <authorList>
            <person name="Fradin H."/>
            <person name="Zegar C."/>
            <person name="Gutwein M."/>
            <person name="Lucas J."/>
            <person name="Kovtun M."/>
            <person name="Corcoran D."/>
            <person name="Baugh L.R."/>
            <person name="Kiontke K."/>
            <person name="Gunsalus K."/>
            <person name="Fitch D.H."/>
            <person name="Piano F."/>
        </authorList>
    </citation>
    <scope>NUCLEOTIDE SEQUENCE [LARGE SCALE GENOMIC DNA]</scope>
    <source>
        <strain evidence="2">PF1309</strain>
    </source>
</reference>
<proteinExistence type="predicted"/>
<evidence type="ECO:0000256" key="1">
    <source>
        <dbReference type="SAM" id="Phobius"/>
    </source>
</evidence>
<gene>
    <name evidence="2" type="ORF">WR25_17811</name>
</gene>
<protein>
    <recommendedName>
        <fullName evidence="4">Transmembrane protein</fullName>
    </recommendedName>
</protein>